<evidence type="ECO:0000313" key="7">
    <source>
        <dbReference type="Proteomes" id="UP001166093"/>
    </source>
</evidence>
<accession>A0ABS2XPY3</accession>
<protein>
    <recommendedName>
        <fullName evidence="1">protein-tyrosine-phosphatase</fullName>
        <ecNumber evidence="1">3.1.3.48</ecNumber>
    </recommendedName>
</protein>
<feature type="non-terminal residue" evidence="6">
    <location>
        <position position="324"/>
    </location>
</feature>
<dbReference type="EC" id="3.1.3.48" evidence="1"/>
<feature type="domain" description="PTRR N-terminal" evidence="5">
    <location>
        <begin position="7"/>
        <end position="101"/>
    </location>
</feature>
<keyword evidence="7" id="KW-1185">Reference proteome</keyword>
<dbReference type="InterPro" id="IPR059011">
    <property type="entry name" value="PTPRR_N"/>
</dbReference>
<keyword evidence="4" id="KW-1133">Transmembrane helix</keyword>
<reference evidence="6" key="1">
    <citation type="journal article" date="2021" name="Cell">
        <title>Tracing the genetic footprints of vertebrate landing in non-teleost ray-finned fishes.</title>
        <authorList>
            <person name="Bi X."/>
            <person name="Wang K."/>
            <person name="Yang L."/>
            <person name="Pan H."/>
            <person name="Jiang H."/>
            <person name="Wei Q."/>
            <person name="Fang M."/>
            <person name="Yu H."/>
            <person name="Zhu C."/>
            <person name="Cai Y."/>
            <person name="He Y."/>
            <person name="Gan X."/>
            <person name="Zeng H."/>
            <person name="Yu D."/>
            <person name="Zhu Y."/>
            <person name="Jiang H."/>
            <person name="Qiu Q."/>
            <person name="Yang H."/>
            <person name="Zhang Y.E."/>
            <person name="Wang W."/>
            <person name="Zhu M."/>
            <person name="He S."/>
            <person name="Zhang G."/>
        </authorList>
    </citation>
    <scope>NUCLEOTIDE SEQUENCE</scope>
    <source>
        <strain evidence="6">Pddl_001</strain>
    </source>
</reference>
<keyword evidence="4" id="KW-0812">Transmembrane</keyword>
<gene>
    <name evidence="6" type="primary">Ptprr</name>
    <name evidence="6" type="ORF">GTO93_0014954</name>
</gene>
<keyword evidence="2" id="KW-0378">Hydrolase</keyword>
<evidence type="ECO:0000256" key="1">
    <source>
        <dbReference type="ARBA" id="ARBA00013064"/>
    </source>
</evidence>
<evidence type="ECO:0000256" key="3">
    <source>
        <dbReference type="ARBA" id="ARBA00022912"/>
    </source>
</evidence>
<organism evidence="6 7">
    <name type="scientific">Polyodon spathula</name>
    <name type="common">North American paddlefish</name>
    <name type="synonym">Squalus spathula</name>
    <dbReference type="NCBI Taxonomy" id="7913"/>
    <lineage>
        <taxon>Eukaryota</taxon>
        <taxon>Metazoa</taxon>
        <taxon>Chordata</taxon>
        <taxon>Craniata</taxon>
        <taxon>Vertebrata</taxon>
        <taxon>Euteleostomi</taxon>
        <taxon>Actinopterygii</taxon>
        <taxon>Chondrostei</taxon>
        <taxon>Acipenseriformes</taxon>
        <taxon>Polyodontidae</taxon>
        <taxon>Polyodon</taxon>
    </lineage>
</organism>
<dbReference type="Pfam" id="PF26155">
    <property type="entry name" value="PTPRR_N"/>
    <property type="match status" value="1"/>
</dbReference>
<dbReference type="EMBL" id="JAAWVQ010059470">
    <property type="protein sequence ID" value="MBN3276398.1"/>
    <property type="molecule type" value="Genomic_DNA"/>
</dbReference>
<dbReference type="PANTHER" id="PTHR46198">
    <property type="entry name" value="PROTEIN-TYROSINE-PHOSPHATASE"/>
    <property type="match status" value="1"/>
</dbReference>
<feature type="transmembrane region" description="Helical" evidence="4">
    <location>
        <begin position="118"/>
        <end position="139"/>
    </location>
</feature>
<evidence type="ECO:0000256" key="4">
    <source>
        <dbReference type="SAM" id="Phobius"/>
    </source>
</evidence>
<name>A0ABS2XPY3_POLSP</name>
<keyword evidence="3" id="KW-0904">Protein phosphatase</keyword>
<evidence type="ECO:0000313" key="6">
    <source>
        <dbReference type="EMBL" id="MBN3276398.1"/>
    </source>
</evidence>
<evidence type="ECO:0000259" key="5">
    <source>
        <dbReference type="Pfam" id="PF26155"/>
    </source>
</evidence>
<keyword evidence="4" id="KW-0472">Membrane</keyword>
<feature type="non-terminal residue" evidence="6">
    <location>
        <position position="1"/>
    </location>
</feature>
<dbReference type="Proteomes" id="UP001166093">
    <property type="component" value="Unassembled WGS sequence"/>
</dbReference>
<dbReference type="PANTHER" id="PTHR46198:SF2">
    <property type="entry name" value="RECEPTOR-TYPE TYROSINE-PROTEIN PHOSPHATASE R"/>
    <property type="match status" value="1"/>
</dbReference>
<sequence>MRKSDEQKITLQTDIRKLNNTLLQTFRRGVAAALDISPQQVHINRLNEKKNCIELTVSPPPDKLGTMERLSSEEVVRSLNVNILHKSLSQFGITEITPEKNVLQGQHDRDKVWTKEGFYAVAIFLTIFVIIITCLMVLYRLKEKTEFPDQRYKEQSREIHLAPIPLPTKNPEVQIFNSMVQPETVPRSESISANPQSQPAPEMKPCLSCSPSPFRIKSAGLQESLGIAGLSPAYVTADLDREFLGGGVQLAEHCLGREGLDQQGNPWLTAHQRPLWPIGASVVLQWSHQICVVLWHYRSGGLAVDGRVDGRVLQPPFPESAGGL</sequence>
<comment type="caution">
    <text evidence="6">The sequence shown here is derived from an EMBL/GenBank/DDBJ whole genome shotgun (WGS) entry which is preliminary data.</text>
</comment>
<evidence type="ECO:0000256" key="2">
    <source>
        <dbReference type="ARBA" id="ARBA00022801"/>
    </source>
</evidence>
<proteinExistence type="predicted"/>
<dbReference type="InterPro" id="IPR008356">
    <property type="entry name" value="Tyr_Pase_KIM-con"/>
</dbReference>